<accession>A0A5J4WZ24</accession>
<gene>
    <name evidence="1" type="ORF">EZS28_004127</name>
</gene>
<dbReference type="AlphaFoldDB" id="A0A5J4WZ24"/>
<evidence type="ECO:0000313" key="2">
    <source>
        <dbReference type="Proteomes" id="UP000324800"/>
    </source>
</evidence>
<dbReference type="Proteomes" id="UP000324800">
    <property type="component" value="Unassembled WGS sequence"/>
</dbReference>
<comment type="caution">
    <text evidence="1">The sequence shown here is derived from an EMBL/GenBank/DDBJ whole genome shotgun (WGS) entry which is preliminary data.</text>
</comment>
<name>A0A5J4WZ24_9EUKA</name>
<organism evidence="1 2">
    <name type="scientific">Streblomastix strix</name>
    <dbReference type="NCBI Taxonomy" id="222440"/>
    <lineage>
        <taxon>Eukaryota</taxon>
        <taxon>Metamonada</taxon>
        <taxon>Preaxostyla</taxon>
        <taxon>Oxymonadida</taxon>
        <taxon>Streblomastigidae</taxon>
        <taxon>Streblomastix</taxon>
    </lineage>
</organism>
<dbReference type="EMBL" id="SNRW01000577">
    <property type="protein sequence ID" value="KAA6400347.1"/>
    <property type="molecule type" value="Genomic_DNA"/>
</dbReference>
<protein>
    <submittedName>
        <fullName evidence="1">Uncharacterized protein</fullName>
    </submittedName>
</protein>
<proteinExistence type="predicted"/>
<reference evidence="1 2" key="1">
    <citation type="submission" date="2019-03" db="EMBL/GenBank/DDBJ databases">
        <title>Single cell metagenomics reveals metabolic interactions within the superorganism composed of flagellate Streblomastix strix and complex community of Bacteroidetes bacteria on its surface.</title>
        <authorList>
            <person name="Treitli S.C."/>
            <person name="Kolisko M."/>
            <person name="Husnik F."/>
            <person name="Keeling P."/>
            <person name="Hampl V."/>
        </authorList>
    </citation>
    <scope>NUCLEOTIDE SEQUENCE [LARGE SCALE GENOMIC DNA]</scope>
    <source>
        <strain evidence="1">ST1C</strain>
    </source>
</reference>
<sequence length="72" mass="8516">MDQDAELHNVIFRHIIHREYHEGSECWEDHVRKKGFPKIFCVFTILADNEYPSYQRKDDSADAVAGNYQNNC</sequence>
<evidence type="ECO:0000313" key="1">
    <source>
        <dbReference type="EMBL" id="KAA6400347.1"/>
    </source>
</evidence>
<dbReference type="OrthoDB" id="1930928at2759"/>